<dbReference type="EMBL" id="BGPR01042490">
    <property type="protein sequence ID" value="GBO18891.1"/>
    <property type="molecule type" value="Genomic_DNA"/>
</dbReference>
<accession>A0A4Y2V2Y6</accession>
<protein>
    <submittedName>
        <fullName evidence="1">Uncharacterized protein</fullName>
    </submittedName>
</protein>
<proteinExistence type="predicted"/>
<dbReference type="AlphaFoldDB" id="A0A4Y2V2Y6"/>
<sequence>MVNDYNFDYNVVAALIRFASLEKINTCYPQACAIRSRAKRSCYSKERKYILPVRNGMALLIAKDGCCELSGIMNFQKILQLQFSQLLRDSMGGRLQEIEILLQINLSFSSLSFIS</sequence>
<reference evidence="1 2" key="1">
    <citation type="journal article" date="2019" name="Sci. Rep.">
        <title>Orb-weaving spider Araneus ventricosus genome elucidates the spidroin gene catalogue.</title>
        <authorList>
            <person name="Kono N."/>
            <person name="Nakamura H."/>
            <person name="Ohtoshi R."/>
            <person name="Moran D.A.P."/>
            <person name="Shinohara A."/>
            <person name="Yoshida Y."/>
            <person name="Fujiwara M."/>
            <person name="Mori M."/>
            <person name="Tomita M."/>
            <person name="Arakawa K."/>
        </authorList>
    </citation>
    <scope>NUCLEOTIDE SEQUENCE [LARGE SCALE GENOMIC DNA]</scope>
</reference>
<comment type="caution">
    <text evidence="1">The sequence shown here is derived from an EMBL/GenBank/DDBJ whole genome shotgun (WGS) entry which is preliminary data.</text>
</comment>
<name>A0A4Y2V2Y6_ARAVE</name>
<gene>
    <name evidence="1" type="ORF">AVEN_150985_1</name>
</gene>
<keyword evidence="2" id="KW-1185">Reference proteome</keyword>
<evidence type="ECO:0000313" key="2">
    <source>
        <dbReference type="Proteomes" id="UP000499080"/>
    </source>
</evidence>
<dbReference type="Proteomes" id="UP000499080">
    <property type="component" value="Unassembled WGS sequence"/>
</dbReference>
<evidence type="ECO:0000313" key="1">
    <source>
        <dbReference type="EMBL" id="GBO18891.1"/>
    </source>
</evidence>
<organism evidence="1 2">
    <name type="scientific">Araneus ventricosus</name>
    <name type="common">Orbweaver spider</name>
    <name type="synonym">Epeira ventricosa</name>
    <dbReference type="NCBI Taxonomy" id="182803"/>
    <lineage>
        <taxon>Eukaryota</taxon>
        <taxon>Metazoa</taxon>
        <taxon>Ecdysozoa</taxon>
        <taxon>Arthropoda</taxon>
        <taxon>Chelicerata</taxon>
        <taxon>Arachnida</taxon>
        <taxon>Araneae</taxon>
        <taxon>Araneomorphae</taxon>
        <taxon>Entelegynae</taxon>
        <taxon>Araneoidea</taxon>
        <taxon>Araneidae</taxon>
        <taxon>Araneus</taxon>
    </lineage>
</organism>